<dbReference type="AlphaFoldDB" id="A0A8J4WKY8"/>
<sequence>MYCNSLAYSDALDRYNIIYMLTTVMDKLAVSVNLTGVQPPIPPSKKFTSMGTKSDKGGLTGHNICLSNRSSPKFQ</sequence>
<evidence type="ECO:0000313" key="3">
    <source>
        <dbReference type="Proteomes" id="UP000748531"/>
    </source>
</evidence>
<evidence type="ECO:0000313" key="2">
    <source>
        <dbReference type="EMBL" id="KAF5404709.1"/>
    </source>
</evidence>
<keyword evidence="3" id="KW-1185">Reference proteome</keyword>
<reference evidence="2" key="1">
    <citation type="submission" date="2019-05" db="EMBL/GenBank/DDBJ databases">
        <title>Annotation for the trematode Paragonimus heterotremus.</title>
        <authorList>
            <person name="Choi Y.-J."/>
        </authorList>
    </citation>
    <scope>NUCLEOTIDE SEQUENCE</scope>
    <source>
        <strain evidence="2">LC</strain>
    </source>
</reference>
<name>A0A8J4WKY8_9TREM</name>
<gene>
    <name evidence="2" type="ORF">PHET_01772</name>
</gene>
<dbReference type="Proteomes" id="UP000748531">
    <property type="component" value="Unassembled WGS sequence"/>
</dbReference>
<proteinExistence type="predicted"/>
<dbReference type="EMBL" id="LUCH01000617">
    <property type="protein sequence ID" value="KAF5404709.1"/>
    <property type="molecule type" value="Genomic_DNA"/>
</dbReference>
<feature type="region of interest" description="Disordered" evidence="1">
    <location>
        <begin position="43"/>
        <end position="75"/>
    </location>
</feature>
<organism evidence="2 3">
    <name type="scientific">Paragonimus heterotremus</name>
    <dbReference type="NCBI Taxonomy" id="100268"/>
    <lineage>
        <taxon>Eukaryota</taxon>
        <taxon>Metazoa</taxon>
        <taxon>Spiralia</taxon>
        <taxon>Lophotrochozoa</taxon>
        <taxon>Platyhelminthes</taxon>
        <taxon>Trematoda</taxon>
        <taxon>Digenea</taxon>
        <taxon>Plagiorchiida</taxon>
        <taxon>Troglotremata</taxon>
        <taxon>Troglotrematidae</taxon>
        <taxon>Paragonimus</taxon>
    </lineage>
</organism>
<accession>A0A8J4WKY8</accession>
<evidence type="ECO:0000256" key="1">
    <source>
        <dbReference type="SAM" id="MobiDB-lite"/>
    </source>
</evidence>
<comment type="caution">
    <text evidence="2">The sequence shown here is derived from an EMBL/GenBank/DDBJ whole genome shotgun (WGS) entry which is preliminary data.</text>
</comment>
<feature type="compositionally biased region" description="Polar residues" evidence="1">
    <location>
        <begin position="65"/>
        <end position="75"/>
    </location>
</feature>
<protein>
    <submittedName>
        <fullName evidence="2">Uncharacterized protein</fullName>
    </submittedName>
</protein>